<dbReference type="KEGG" id="vg:26641376"/>
<dbReference type="GeneID" id="26641376"/>
<keyword evidence="2" id="KW-1185">Reference proteome</keyword>
<reference evidence="1 2" key="1">
    <citation type="journal article" date="2015" name="Genome Announc.">
        <title>Genome Sequences of Five Additional Brevibacillus laterosporus Bacteriophages.</title>
        <authorList>
            <person name="Merrill B.D."/>
            <person name="Berg J.A."/>
            <person name="Graves K.A."/>
            <person name="Ward A.T."/>
            <person name="Hilton J.A."/>
            <person name="Wake B.N."/>
            <person name="Grose J.H."/>
            <person name="Breakwell D.P."/>
            <person name="Burnett S.H."/>
        </authorList>
    </citation>
    <scope>NUCLEOTIDE SEQUENCE [LARGE SCALE GENOMIC DNA]</scope>
</reference>
<dbReference type="OrthoDB" id="38948at10239"/>
<evidence type="ECO:0000313" key="1">
    <source>
        <dbReference type="EMBL" id="ALA07311.1"/>
    </source>
</evidence>
<organism evidence="1 2">
    <name type="scientific">Brevibacillus phage Osiris</name>
    <dbReference type="NCBI Taxonomy" id="1691955"/>
    <lineage>
        <taxon>Viruses</taxon>
        <taxon>Duplodnaviria</taxon>
        <taxon>Heunggongvirae</taxon>
        <taxon>Uroviricota</taxon>
        <taxon>Caudoviricetes</taxon>
        <taxon>Jimmervirus</taxon>
        <taxon>Jimmervirus osiris</taxon>
    </lineage>
</organism>
<dbReference type="RefSeq" id="YP_009215051.1">
    <property type="nucleotide sequence ID" value="NC_028969.1"/>
</dbReference>
<protein>
    <submittedName>
        <fullName evidence="1">Uncharacterized protein</fullName>
    </submittedName>
</protein>
<evidence type="ECO:0000313" key="2">
    <source>
        <dbReference type="Proteomes" id="UP000202966"/>
    </source>
</evidence>
<name>A0A0K2CNG9_9CAUD</name>
<proteinExistence type="predicted"/>
<gene>
    <name evidence="1" type="ORF">OSIRIS_37</name>
</gene>
<dbReference type="Proteomes" id="UP000202966">
    <property type="component" value="Segment"/>
</dbReference>
<sequence length="37" mass="4277">MKYIAKIYCELINDGLKGLEDVPICIRPDVEQLLIEK</sequence>
<dbReference type="EMBL" id="KT151956">
    <property type="protein sequence ID" value="ALA07311.1"/>
    <property type="molecule type" value="Genomic_DNA"/>
</dbReference>
<accession>A0A0K2CNG9</accession>